<dbReference type="EMBL" id="JABANN010000224">
    <property type="protein sequence ID" value="KAF4665732.1"/>
    <property type="molecule type" value="Genomic_DNA"/>
</dbReference>
<dbReference type="AlphaFoldDB" id="A0A7J6M2E7"/>
<evidence type="ECO:0000313" key="3">
    <source>
        <dbReference type="Proteomes" id="UP000570595"/>
    </source>
</evidence>
<organism evidence="2 4">
    <name type="scientific">Perkinsus olseni</name>
    <name type="common">Perkinsus atlanticus</name>
    <dbReference type="NCBI Taxonomy" id="32597"/>
    <lineage>
        <taxon>Eukaryota</taxon>
        <taxon>Sar</taxon>
        <taxon>Alveolata</taxon>
        <taxon>Perkinsozoa</taxon>
        <taxon>Perkinsea</taxon>
        <taxon>Perkinsida</taxon>
        <taxon>Perkinsidae</taxon>
        <taxon>Perkinsus</taxon>
    </lineage>
</organism>
<dbReference type="Proteomes" id="UP000570595">
    <property type="component" value="Unassembled WGS sequence"/>
</dbReference>
<dbReference type="OrthoDB" id="10365182at2759"/>
<gene>
    <name evidence="2" type="ORF">FOL46_003498</name>
    <name evidence="1" type="ORF">FOZ61_003873</name>
</gene>
<sequence>MVKPVATWFIIATLVLVTTSAQFIGGYLATMKTLNVRASVTDGSLLWEIERRSGPKLSISIEFPLLGKSGNYTVNYADFGRFKTLVTTAFPEVEMQDGDLTNLAPYNELFFKTSLTGRALYFFRKALPLRPGIYGYDQGDSFHLTLTITDSVLMTFRCTDAVHEQRFSDLIVSESSNLQILRGGTGGYASFIRHVAESCPGSDLPTEGTPAFFVFSATSDRVYLRVEAYEGARILSLDRVE</sequence>
<reference evidence="3 4" key="1">
    <citation type="submission" date="2020-04" db="EMBL/GenBank/DDBJ databases">
        <title>Perkinsus olseni comparative genomics.</title>
        <authorList>
            <person name="Bogema D.R."/>
        </authorList>
    </citation>
    <scope>NUCLEOTIDE SEQUENCE [LARGE SCALE GENOMIC DNA]</scope>
    <source>
        <strain evidence="1">ATCC PRA-179</strain>
        <strain evidence="2">ATCC PRA-31</strain>
    </source>
</reference>
<dbReference type="Proteomes" id="UP000572268">
    <property type="component" value="Unassembled WGS sequence"/>
</dbReference>
<evidence type="ECO:0000313" key="2">
    <source>
        <dbReference type="EMBL" id="KAF4665732.1"/>
    </source>
</evidence>
<name>A0A7J6M2E7_PEROL</name>
<proteinExistence type="predicted"/>
<evidence type="ECO:0000313" key="1">
    <source>
        <dbReference type="EMBL" id="KAF4660633.1"/>
    </source>
</evidence>
<protein>
    <submittedName>
        <fullName evidence="2">Uncharacterized protein</fullName>
    </submittedName>
</protein>
<accession>A0A7J6M2E7</accession>
<dbReference type="EMBL" id="JABAHT010000224">
    <property type="protein sequence ID" value="KAF4660633.1"/>
    <property type="molecule type" value="Genomic_DNA"/>
</dbReference>
<comment type="caution">
    <text evidence="2">The sequence shown here is derived from an EMBL/GenBank/DDBJ whole genome shotgun (WGS) entry which is preliminary data.</text>
</comment>
<evidence type="ECO:0000313" key="4">
    <source>
        <dbReference type="Proteomes" id="UP000572268"/>
    </source>
</evidence>